<dbReference type="EMBL" id="FQXT01000004">
    <property type="protein sequence ID" value="SHI15752.1"/>
    <property type="molecule type" value="Genomic_DNA"/>
</dbReference>
<evidence type="ECO:0000256" key="4">
    <source>
        <dbReference type="ARBA" id="ARBA00022692"/>
    </source>
</evidence>
<proteinExistence type="predicted"/>
<evidence type="ECO:0000256" key="5">
    <source>
        <dbReference type="ARBA" id="ARBA00022989"/>
    </source>
</evidence>
<dbReference type="PANTHER" id="PTHR35851:SF1">
    <property type="entry name" value="CELL DIVISION PROTEIN FTSQ"/>
    <property type="match status" value="1"/>
</dbReference>
<evidence type="ECO:0000313" key="9">
    <source>
        <dbReference type="EMBL" id="RXG29551.1"/>
    </source>
</evidence>
<evidence type="ECO:0000256" key="1">
    <source>
        <dbReference type="ARBA" id="ARBA00022475"/>
    </source>
</evidence>
<sequence length="238" mass="26963">MKINWFYIRMLVLVVLTLGLVAFTHKRNANRKVKEVQINFEAGANLFVTAESVDKLLIQNGKPIEGQYKEILDLKDLEDKLDAHAMIADADVYMTLDGVVGATVKQRKPLARVQTQTPFYIDEEGKTMPLSSNYSARVPLVTGVSQEQVKEVYPLLKYIQEDKVLATQVVGISRFKNGDYSLTLRVLDYDVVIGKIEQLSSKFSNYKAFYQKAIKDNSLEVYKSVDLRFKGQVVGTKK</sequence>
<dbReference type="InterPro" id="IPR005548">
    <property type="entry name" value="Cell_div_FtsQ/DivIB_C"/>
</dbReference>
<organism evidence="10 11">
    <name type="scientific">Leeuwenhoekiella palythoae</name>
    <dbReference type="NCBI Taxonomy" id="573501"/>
    <lineage>
        <taxon>Bacteria</taxon>
        <taxon>Pseudomonadati</taxon>
        <taxon>Bacteroidota</taxon>
        <taxon>Flavobacteriia</taxon>
        <taxon>Flavobacteriales</taxon>
        <taxon>Flavobacteriaceae</taxon>
        <taxon>Leeuwenhoekiella</taxon>
    </lineage>
</organism>
<dbReference type="EMBL" id="QOVN01000003">
    <property type="protein sequence ID" value="RXG29551.1"/>
    <property type="molecule type" value="Genomic_DNA"/>
</dbReference>
<dbReference type="AlphaFoldDB" id="A0A1M5YUG3"/>
<keyword evidence="1" id="KW-1003">Cell membrane</keyword>
<evidence type="ECO:0000313" key="11">
    <source>
        <dbReference type="Proteomes" id="UP000184240"/>
    </source>
</evidence>
<keyword evidence="7" id="KW-0472">Membrane</keyword>
<evidence type="ECO:0000259" key="8">
    <source>
        <dbReference type="Pfam" id="PF03799"/>
    </source>
</evidence>
<evidence type="ECO:0000256" key="7">
    <source>
        <dbReference type="SAM" id="Phobius"/>
    </source>
</evidence>
<name>A0A1M5YUG3_9FLAO</name>
<dbReference type="PANTHER" id="PTHR35851">
    <property type="entry name" value="CELL DIVISION PROTEIN FTSQ"/>
    <property type="match status" value="1"/>
</dbReference>
<evidence type="ECO:0000256" key="6">
    <source>
        <dbReference type="ARBA" id="ARBA00023306"/>
    </source>
</evidence>
<dbReference type="RefSeq" id="WP_072983308.1">
    <property type="nucleotide sequence ID" value="NZ_CAXPJH010000004.1"/>
</dbReference>
<evidence type="ECO:0000313" key="10">
    <source>
        <dbReference type="EMBL" id="SHI15752.1"/>
    </source>
</evidence>
<protein>
    <submittedName>
        <fullName evidence="10">Cell division protein FtsQ</fullName>
    </submittedName>
</protein>
<dbReference type="Gene3D" id="3.40.50.10960">
    <property type="match status" value="1"/>
</dbReference>
<dbReference type="GO" id="GO:0090529">
    <property type="term" value="P:cell septum assembly"/>
    <property type="evidence" value="ECO:0007669"/>
    <property type="project" value="InterPro"/>
</dbReference>
<keyword evidence="2" id="KW-0997">Cell inner membrane</keyword>
<gene>
    <name evidence="9" type="ORF">DSM01_1652</name>
    <name evidence="10" type="ORF">SAMN04487999_2377</name>
</gene>
<keyword evidence="6" id="KW-0131">Cell cycle</keyword>
<reference evidence="11" key="2">
    <citation type="submission" date="2016-11" db="EMBL/GenBank/DDBJ databases">
        <authorList>
            <person name="Varghese N."/>
            <person name="Submissions S."/>
        </authorList>
    </citation>
    <scope>NUCLEOTIDE SEQUENCE [LARGE SCALE GENOMIC DNA]</scope>
    <source>
        <strain evidence="11">DSM 19859</strain>
    </source>
</reference>
<feature type="domain" description="Cell division protein FtsQ/DivIB C-terminal" evidence="8">
    <location>
        <begin position="111"/>
        <end position="228"/>
    </location>
</feature>
<dbReference type="STRING" id="573501.SAMN04487999_2377"/>
<keyword evidence="3 10" id="KW-0132">Cell division</keyword>
<dbReference type="Pfam" id="PF03799">
    <property type="entry name" value="FtsQ_DivIB_C"/>
    <property type="match status" value="1"/>
</dbReference>
<evidence type="ECO:0000313" key="12">
    <source>
        <dbReference type="Proteomes" id="UP000290037"/>
    </source>
</evidence>
<keyword evidence="4 7" id="KW-0812">Transmembrane</keyword>
<keyword evidence="5 7" id="KW-1133">Transmembrane helix</keyword>
<reference evidence="9 12" key="3">
    <citation type="submission" date="2018-07" db="EMBL/GenBank/DDBJ databases">
        <title>Leeuwenhoekiella genomics.</title>
        <authorList>
            <person name="Tahon G."/>
            <person name="Willems A."/>
        </authorList>
    </citation>
    <scope>NUCLEOTIDE SEQUENCE [LARGE SCALE GENOMIC DNA]</scope>
    <source>
        <strain evidence="9 12">LMG 24856</strain>
    </source>
</reference>
<accession>A0A1M5YUG3</accession>
<evidence type="ECO:0000256" key="3">
    <source>
        <dbReference type="ARBA" id="ARBA00022618"/>
    </source>
</evidence>
<reference evidence="10" key="1">
    <citation type="submission" date="2016-11" db="EMBL/GenBank/DDBJ databases">
        <authorList>
            <person name="Jaros S."/>
            <person name="Januszkiewicz K."/>
            <person name="Wedrychowicz H."/>
        </authorList>
    </citation>
    <scope>NUCLEOTIDE SEQUENCE [LARGE SCALE GENOMIC DNA]</scope>
    <source>
        <strain evidence="10">DSM 19859</strain>
    </source>
</reference>
<dbReference type="Proteomes" id="UP000290037">
    <property type="component" value="Unassembled WGS sequence"/>
</dbReference>
<keyword evidence="12" id="KW-1185">Reference proteome</keyword>
<feature type="transmembrane region" description="Helical" evidence="7">
    <location>
        <begin position="6"/>
        <end position="24"/>
    </location>
</feature>
<dbReference type="OrthoDB" id="1466667at2"/>
<dbReference type="Proteomes" id="UP000184240">
    <property type="component" value="Unassembled WGS sequence"/>
</dbReference>
<evidence type="ECO:0000256" key="2">
    <source>
        <dbReference type="ARBA" id="ARBA00022519"/>
    </source>
</evidence>
<dbReference type="InterPro" id="IPR026579">
    <property type="entry name" value="FtsQ"/>
</dbReference>